<dbReference type="EMBL" id="BNEK01000005">
    <property type="protein sequence ID" value="GHJ33317.1"/>
    <property type="molecule type" value="Genomic_DNA"/>
</dbReference>
<evidence type="ECO:0000313" key="2">
    <source>
        <dbReference type="EMBL" id="GHJ33317.1"/>
    </source>
</evidence>
<feature type="region of interest" description="Disordered" evidence="1">
    <location>
        <begin position="65"/>
        <end position="88"/>
    </location>
</feature>
<evidence type="ECO:0000313" key="3">
    <source>
        <dbReference type="Proteomes" id="UP001054854"/>
    </source>
</evidence>
<sequence>MAGDRMAAELEFVGESHEVELESDEASDTRAGPRVAGHVLASVALVTRGVPDLVRGLAEECGDGHARLYPQPQRHHVGHGPRKPFQPR</sequence>
<comment type="caution">
    <text evidence="2">The sequence shown here is derived from an EMBL/GenBank/DDBJ whole genome shotgun (WGS) entry which is preliminary data.</text>
</comment>
<keyword evidence="3" id="KW-1185">Reference proteome</keyword>
<feature type="region of interest" description="Disordered" evidence="1">
    <location>
        <begin position="13"/>
        <end position="33"/>
    </location>
</feature>
<name>A0ABQ3UCH9_STRHY</name>
<dbReference type="Proteomes" id="UP001054854">
    <property type="component" value="Unassembled WGS sequence"/>
</dbReference>
<reference evidence="2" key="1">
    <citation type="submission" date="2024-05" db="EMBL/GenBank/DDBJ databases">
        <title>Whole genome shotgun sequence of Streptomyces hygroscopicus NBRC 113678.</title>
        <authorList>
            <person name="Komaki H."/>
            <person name="Tamura T."/>
        </authorList>
    </citation>
    <scope>NUCLEOTIDE SEQUENCE</scope>
    <source>
        <strain evidence="2">N11-34</strain>
    </source>
</reference>
<accession>A0ABQ3UCH9</accession>
<evidence type="ECO:0000256" key="1">
    <source>
        <dbReference type="SAM" id="MobiDB-lite"/>
    </source>
</evidence>
<organism evidence="2 3">
    <name type="scientific">Streptomyces hygroscopicus</name>
    <dbReference type="NCBI Taxonomy" id="1912"/>
    <lineage>
        <taxon>Bacteria</taxon>
        <taxon>Bacillati</taxon>
        <taxon>Actinomycetota</taxon>
        <taxon>Actinomycetes</taxon>
        <taxon>Kitasatosporales</taxon>
        <taxon>Streptomycetaceae</taxon>
        <taxon>Streptomyces</taxon>
        <taxon>Streptomyces violaceusniger group</taxon>
    </lineage>
</organism>
<feature type="compositionally biased region" description="Basic residues" evidence="1">
    <location>
        <begin position="73"/>
        <end position="82"/>
    </location>
</feature>
<gene>
    <name evidence="2" type="ORF">TPA0910_77500</name>
</gene>
<protein>
    <submittedName>
        <fullName evidence="2">Uncharacterized protein</fullName>
    </submittedName>
</protein>
<proteinExistence type="predicted"/>